<gene>
    <name evidence="2" type="ORF">SAMN04488558_101162</name>
</gene>
<name>A0A1H8Z694_9LACT</name>
<accession>A0A1H8Z694</accession>
<dbReference type="AlphaFoldDB" id="A0A1H8Z694"/>
<protein>
    <submittedName>
        <fullName evidence="2">Uncharacterized protein YozE, UPF0346 family</fullName>
    </submittedName>
</protein>
<dbReference type="STRING" id="89093.SAMN04488558_101162"/>
<dbReference type="Gene3D" id="1.10.150.260">
    <property type="entry name" value="YozE SAM-like"/>
    <property type="match status" value="1"/>
</dbReference>
<dbReference type="NCBIfam" id="NF010193">
    <property type="entry name" value="PRK13672.1"/>
    <property type="match status" value="1"/>
</dbReference>
<evidence type="ECO:0000313" key="3">
    <source>
        <dbReference type="Proteomes" id="UP000198833"/>
    </source>
</evidence>
<evidence type="ECO:0000313" key="2">
    <source>
        <dbReference type="EMBL" id="SEP59985.1"/>
    </source>
</evidence>
<dbReference type="OrthoDB" id="2242851at2"/>
<dbReference type="EMBL" id="FOEN01000001">
    <property type="protein sequence ID" value="SEP59985.1"/>
    <property type="molecule type" value="Genomic_DNA"/>
</dbReference>
<proteinExistence type="predicted"/>
<dbReference type="Pfam" id="PF06855">
    <property type="entry name" value="YozE_SAM_like"/>
    <property type="match status" value="1"/>
</dbReference>
<dbReference type="InterPro" id="IPR036806">
    <property type="entry name" value="YozE_SAM-like_sf"/>
</dbReference>
<evidence type="ECO:0000259" key="1">
    <source>
        <dbReference type="Pfam" id="PF06855"/>
    </source>
</evidence>
<dbReference type="InterPro" id="IPR023089">
    <property type="entry name" value="YozE_SAM-like"/>
</dbReference>
<dbReference type="SUPFAM" id="SSF140652">
    <property type="entry name" value="YozE-like"/>
    <property type="match status" value="1"/>
</dbReference>
<reference evidence="2 3" key="1">
    <citation type="submission" date="2016-10" db="EMBL/GenBank/DDBJ databases">
        <authorList>
            <person name="de Groot N.N."/>
        </authorList>
    </citation>
    <scope>NUCLEOTIDE SEQUENCE [LARGE SCALE GENOMIC DNA]</scope>
    <source>
        <strain evidence="2 3">DSM 15695</strain>
    </source>
</reference>
<dbReference type="RefSeq" id="WP_092569794.1">
    <property type="nucleotide sequence ID" value="NZ_CALUDV010000027.1"/>
</dbReference>
<keyword evidence="3" id="KW-1185">Reference proteome</keyword>
<feature type="domain" description="YozE SAM-like" evidence="1">
    <location>
        <begin position="4"/>
        <end position="69"/>
    </location>
</feature>
<sequence>MRPSFYQYIQRFYDPTANDPQSRLANAIHEDQAFPKQADDFDQISTYLEHTPTYSRLMLAFDEAWLNYQAEN</sequence>
<dbReference type="Proteomes" id="UP000198833">
    <property type="component" value="Unassembled WGS sequence"/>
</dbReference>
<organism evidence="2 3">
    <name type="scientific">Ignavigranum ruoffiae</name>
    <dbReference type="NCBI Taxonomy" id="89093"/>
    <lineage>
        <taxon>Bacteria</taxon>
        <taxon>Bacillati</taxon>
        <taxon>Bacillota</taxon>
        <taxon>Bacilli</taxon>
        <taxon>Lactobacillales</taxon>
        <taxon>Aerococcaceae</taxon>
        <taxon>Ignavigranum</taxon>
    </lineage>
</organism>